<dbReference type="Proteomes" id="UP001472677">
    <property type="component" value="Unassembled WGS sequence"/>
</dbReference>
<dbReference type="PANTHER" id="PTHR10201:SF213">
    <property type="entry name" value="METALLOENDOPROTEINASE 2-MMP-LIKE"/>
    <property type="match status" value="1"/>
</dbReference>
<evidence type="ECO:0000256" key="5">
    <source>
        <dbReference type="SAM" id="MobiDB-lite"/>
    </source>
</evidence>
<name>A0ABR2CE45_9ROSI</name>
<reference evidence="8 9" key="1">
    <citation type="journal article" date="2024" name="G3 (Bethesda)">
        <title>Genome assembly of Hibiscus sabdariffa L. provides insights into metabolisms of medicinal natural products.</title>
        <authorList>
            <person name="Kim T."/>
        </authorList>
    </citation>
    <scope>NUCLEOTIDE SEQUENCE [LARGE SCALE GENOMIC DNA]</scope>
    <source>
        <strain evidence="8">TK-2024</strain>
        <tissue evidence="8">Old leaves</tissue>
    </source>
</reference>
<keyword evidence="2" id="KW-0479">Metal-binding</keyword>
<feature type="signal peptide" evidence="6">
    <location>
        <begin position="1"/>
        <end position="26"/>
    </location>
</feature>
<evidence type="ECO:0000256" key="2">
    <source>
        <dbReference type="ARBA" id="ARBA00022723"/>
    </source>
</evidence>
<dbReference type="EMBL" id="JBBPBM010000056">
    <property type="protein sequence ID" value="KAK8517088.1"/>
    <property type="molecule type" value="Genomic_DNA"/>
</dbReference>
<keyword evidence="3" id="KW-0378">Hydrolase</keyword>
<organism evidence="8 9">
    <name type="scientific">Hibiscus sabdariffa</name>
    <name type="common">roselle</name>
    <dbReference type="NCBI Taxonomy" id="183260"/>
    <lineage>
        <taxon>Eukaryota</taxon>
        <taxon>Viridiplantae</taxon>
        <taxon>Streptophyta</taxon>
        <taxon>Embryophyta</taxon>
        <taxon>Tracheophyta</taxon>
        <taxon>Spermatophyta</taxon>
        <taxon>Magnoliopsida</taxon>
        <taxon>eudicotyledons</taxon>
        <taxon>Gunneridae</taxon>
        <taxon>Pentapetalae</taxon>
        <taxon>rosids</taxon>
        <taxon>malvids</taxon>
        <taxon>Malvales</taxon>
        <taxon>Malvaceae</taxon>
        <taxon>Malvoideae</taxon>
        <taxon>Hibiscus</taxon>
    </lineage>
</organism>
<evidence type="ECO:0000256" key="4">
    <source>
        <dbReference type="ARBA" id="ARBA00022833"/>
    </source>
</evidence>
<dbReference type="InterPro" id="IPR021190">
    <property type="entry name" value="Pept_M10A"/>
</dbReference>
<dbReference type="SUPFAM" id="SSF55486">
    <property type="entry name" value="Metalloproteases ('zincins'), catalytic domain"/>
    <property type="match status" value="1"/>
</dbReference>
<evidence type="ECO:0000256" key="3">
    <source>
        <dbReference type="ARBA" id="ARBA00022801"/>
    </source>
</evidence>
<evidence type="ECO:0000256" key="1">
    <source>
        <dbReference type="ARBA" id="ARBA00022670"/>
    </source>
</evidence>
<keyword evidence="1" id="KW-0645">Protease</keyword>
<evidence type="ECO:0000313" key="9">
    <source>
        <dbReference type="Proteomes" id="UP001472677"/>
    </source>
</evidence>
<evidence type="ECO:0000259" key="7">
    <source>
        <dbReference type="SMART" id="SM00235"/>
    </source>
</evidence>
<dbReference type="PRINTS" id="PR00138">
    <property type="entry name" value="MATRIXIN"/>
</dbReference>
<protein>
    <recommendedName>
        <fullName evidence="7">Peptidase metallopeptidase domain-containing protein</fullName>
    </recommendedName>
</protein>
<feature type="domain" description="Peptidase metallopeptidase" evidence="7">
    <location>
        <begin position="69"/>
        <end position="224"/>
    </location>
</feature>
<keyword evidence="6" id="KW-0732">Signal</keyword>
<dbReference type="InterPro" id="IPR024079">
    <property type="entry name" value="MetalloPept_cat_dom_sf"/>
</dbReference>
<dbReference type="SMART" id="SM00235">
    <property type="entry name" value="ZnMc"/>
    <property type="match status" value="1"/>
</dbReference>
<dbReference type="InterPro" id="IPR001818">
    <property type="entry name" value="Pept_M10_metallopeptidase"/>
</dbReference>
<comment type="caution">
    <text evidence="8">The sequence shown here is derived from an EMBL/GenBank/DDBJ whole genome shotgun (WGS) entry which is preliminary data.</text>
</comment>
<dbReference type="Gene3D" id="3.40.390.10">
    <property type="entry name" value="Collagenase (Catalytic Domain)"/>
    <property type="match status" value="1"/>
</dbReference>
<gene>
    <name evidence="8" type="ORF">V6N12_032287</name>
</gene>
<evidence type="ECO:0000313" key="8">
    <source>
        <dbReference type="EMBL" id="KAK8517088.1"/>
    </source>
</evidence>
<sequence>MGIKFSHQFNGAFIMFVVLQSFLVESRHVKLEPPHNQEQGHRKSNGTSDDIAPSTLDGLYSSKINYNLYGGKWYKSPVTYGFDSTSPMPSGLNYEDVIYVIDEAFQKWQAVVPEFAFQRIYPGEDADITILFTTVSTEYYGYSYYPPDGRLHLDIDHTYWSIESYPAWNEHDLLSGAMHEIGHTLGLMHTSNRDAVMYPTLDYGTIKRELSQEDIDRIQSLYYDEY</sequence>
<dbReference type="PANTHER" id="PTHR10201">
    <property type="entry name" value="MATRIX METALLOPROTEINASE"/>
    <property type="match status" value="1"/>
</dbReference>
<dbReference type="InterPro" id="IPR006026">
    <property type="entry name" value="Peptidase_Metallo"/>
</dbReference>
<evidence type="ECO:0000256" key="6">
    <source>
        <dbReference type="SAM" id="SignalP"/>
    </source>
</evidence>
<dbReference type="Pfam" id="PF00413">
    <property type="entry name" value="Peptidase_M10"/>
    <property type="match status" value="1"/>
</dbReference>
<keyword evidence="4" id="KW-0862">Zinc</keyword>
<keyword evidence="9" id="KW-1185">Reference proteome</keyword>
<feature type="region of interest" description="Disordered" evidence="5">
    <location>
        <begin position="33"/>
        <end position="52"/>
    </location>
</feature>
<proteinExistence type="predicted"/>
<accession>A0ABR2CE45</accession>
<feature type="chain" id="PRO_5047128542" description="Peptidase metallopeptidase domain-containing protein" evidence="6">
    <location>
        <begin position="27"/>
        <end position="226"/>
    </location>
</feature>